<comment type="caution">
    <text evidence="1">The sequence shown here is derived from an EMBL/GenBank/DDBJ whole genome shotgun (WGS) entry which is preliminary data.</text>
</comment>
<dbReference type="EMBL" id="CM039428">
    <property type="protein sequence ID" value="KAI4351512.1"/>
    <property type="molecule type" value="Genomic_DNA"/>
</dbReference>
<name>A0ACB9PUR5_BAUVA</name>
<proteinExistence type="predicted"/>
<evidence type="ECO:0000313" key="2">
    <source>
        <dbReference type="Proteomes" id="UP000828941"/>
    </source>
</evidence>
<sequence length="142" mass="16480">MGERLEVPCGAKAGRKLPITLIRRNHSPLSPIIYPPNPRPTKAVDPMPNLPIINQNLQIKKREKEKQIAHLHQNSVLKFLQRQQLSMLLTQFEEQNHHKMNIAINHGSQILFKLLPDRTWRRLLGTHESGVKYQIEKLNPLN</sequence>
<reference evidence="1 2" key="1">
    <citation type="journal article" date="2022" name="DNA Res.">
        <title>Chromosomal-level genome assembly of the orchid tree Bauhinia variegata (Leguminosae; Cercidoideae) supports the allotetraploid origin hypothesis of Bauhinia.</title>
        <authorList>
            <person name="Zhong Y."/>
            <person name="Chen Y."/>
            <person name="Zheng D."/>
            <person name="Pang J."/>
            <person name="Liu Y."/>
            <person name="Luo S."/>
            <person name="Meng S."/>
            <person name="Qian L."/>
            <person name="Wei D."/>
            <person name="Dai S."/>
            <person name="Zhou R."/>
        </authorList>
    </citation>
    <scope>NUCLEOTIDE SEQUENCE [LARGE SCALE GENOMIC DNA]</scope>
    <source>
        <strain evidence="1">BV-YZ2020</strain>
    </source>
</reference>
<gene>
    <name evidence="1" type="ORF">L6164_005878</name>
</gene>
<organism evidence="1 2">
    <name type="scientific">Bauhinia variegata</name>
    <name type="common">Purple orchid tree</name>
    <name type="synonym">Phanera variegata</name>
    <dbReference type="NCBI Taxonomy" id="167791"/>
    <lineage>
        <taxon>Eukaryota</taxon>
        <taxon>Viridiplantae</taxon>
        <taxon>Streptophyta</taxon>
        <taxon>Embryophyta</taxon>
        <taxon>Tracheophyta</taxon>
        <taxon>Spermatophyta</taxon>
        <taxon>Magnoliopsida</taxon>
        <taxon>eudicotyledons</taxon>
        <taxon>Gunneridae</taxon>
        <taxon>Pentapetalae</taxon>
        <taxon>rosids</taxon>
        <taxon>fabids</taxon>
        <taxon>Fabales</taxon>
        <taxon>Fabaceae</taxon>
        <taxon>Cercidoideae</taxon>
        <taxon>Cercideae</taxon>
        <taxon>Bauhiniinae</taxon>
        <taxon>Bauhinia</taxon>
    </lineage>
</organism>
<keyword evidence="2" id="KW-1185">Reference proteome</keyword>
<dbReference type="Proteomes" id="UP000828941">
    <property type="component" value="Chromosome 3"/>
</dbReference>
<protein>
    <submittedName>
        <fullName evidence="1">Uncharacterized protein</fullName>
    </submittedName>
</protein>
<evidence type="ECO:0000313" key="1">
    <source>
        <dbReference type="EMBL" id="KAI4351512.1"/>
    </source>
</evidence>
<accession>A0ACB9PUR5</accession>